<dbReference type="OrthoDB" id="443318at2759"/>
<evidence type="ECO:0000256" key="2">
    <source>
        <dbReference type="ARBA" id="ARBA00022645"/>
    </source>
</evidence>
<evidence type="ECO:0000256" key="4">
    <source>
        <dbReference type="ARBA" id="ARBA00022729"/>
    </source>
</evidence>
<dbReference type="InterPro" id="IPR029058">
    <property type="entry name" value="AB_hydrolase_fold"/>
</dbReference>
<reference evidence="9" key="1">
    <citation type="submission" date="2025-08" db="UniProtKB">
        <authorList>
            <consortium name="RefSeq"/>
        </authorList>
    </citation>
    <scope>IDENTIFICATION</scope>
    <source>
        <strain evidence="9">14028-0561.14</strain>
        <tissue evidence="9">Whole fly</tissue>
    </source>
</reference>
<keyword evidence="8" id="KW-1185">Reference proteome</keyword>
<dbReference type="Proteomes" id="UP001652661">
    <property type="component" value="Chromosome 3L"/>
</dbReference>
<name>A0A6P4I9Y4_DROKI</name>
<keyword evidence="4" id="KW-0732">Signal</keyword>
<dbReference type="RefSeq" id="XP_017019378.2">
    <property type="nucleotide sequence ID" value="XM_017163889.2"/>
</dbReference>
<dbReference type="InterPro" id="IPR001563">
    <property type="entry name" value="Peptidase_S10"/>
</dbReference>
<organism evidence="8 9">
    <name type="scientific">Drosophila kikkawai</name>
    <name type="common">Fruit fly</name>
    <dbReference type="NCBI Taxonomy" id="30033"/>
    <lineage>
        <taxon>Eukaryota</taxon>
        <taxon>Metazoa</taxon>
        <taxon>Ecdysozoa</taxon>
        <taxon>Arthropoda</taxon>
        <taxon>Hexapoda</taxon>
        <taxon>Insecta</taxon>
        <taxon>Pterygota</taxon>
        <taxon>Neoptera</taxon>
        <taxon>Endopterygota</taxon>
        <taxon>Diptera</taxon>
        <taxon>Brachycera</taxon>
        <taxon>Muscomorpha</taxon>
        <taxon>Ephydroidea</taxon>
        <taxon>Drosophilidae</taxon>
        <taxon>Drosophila</taxon>
        <taxon>Sophophora</taxon>
    </lineage>
</organism>
<keyword evidence="7" id="KW-0472">Membrane</keyword>
<dbReference type="Pfam" id="PF00450">
    <property type="entry name" value="Peptidase_S10"/>
    <property type="match status" value="1"/>
</dbReference>
<evidence type="ECO:0000256" key="5">
    <source>
        <dbReference type="ARBA" id="ARBA00022801"/>
    </source>
</evidence>
<sequence>MSATEQRSDGSGTAKCSVGSSRFPSFWNWCNMTGRVITFSVVALLAIVASLGSVNARKGYGSGEQDWGFVDVRTGAHMFYWLYYTTANVTSYTERPLAIWLQGGPGASSTGYGNFEELGPLKLDGSYRDWTWVKDMNVMFIDNPVGSGFSYVDGSSYYTTNNKQIALDLVELMKGFYTNHPEFKTVPLHIFCESYGGKMAPEFALELYYAIQRGEIESNFVSVALGDPWTSPIDSVLSWAPFLLQLGIVDQDGHDKIEASALKTKDYVDREKWTTATLQWSSTQSVVLRESKGVDFYNVETPTLGDTSKLMARAAMTPEQIMYRTLVKFDVDEDRDQLLEDLMLGPVTEALGINTGVKWGGQSGTTFTKLMGDFMKPAVDIVGELLNNTTVKVGVFSGGLDLICATPGAVNWIADMEWNDKASYLAASRVGITVDRVLEGYEKTAGNFSMFWVNRAGHMVPADNPAAMSHILREFTNFG</sequence>
<dbReference type="PANTHER" id="PTHR11802">
    <property type="entry name" value="SERINE PROTEASE FAMILY S10 SERINE CARBOXYPEPTIDASE"/>
    <property type="match status" value="1"/>
</dbReference>
<keyword evidence="7" id="KW-0812">Transmembrane</keyword>
<proteinExistence type="inferred from homology"/>
<dbReference type="GeneID" id="108072655"/>
<evidence type="ECO:0000256" key="3">
    <source>
        <dbReference type="ARBA" id="ARBA00022670"/>
    </source>
</evidence>
<accession>A0A6P4I9Y4</accession>
<dbReference type="PRINTS" id="PR00724">
    <property type="entry name" value="CRBOXYPTASEC"/>
</dbReference>
<evidence type="ECO:0000256" key="6">
    <source>
        <dbReference type="ARBA" id="ARBA00023180"/>
    </source>
</evidence>
<evidence type="ECO:0000313" key="9">
    <source>
        <dbReference type="RefSeq" id="XP_017019378.2"/>
    </source>
</evidence>
<evidence type="ECO:0000256" key="7">
    <source>
        <dbReference type="SAM" id="Phobius"/>
    </source>
</evidence>
<dbReference type="SUPFAM" id="SSF53474">
    <property type="entry name" value="alpha/beta-Hydrolases"/>
    <property type="match status" value="1"/>
</dbReference>
<protein>
    <submittedName>
        <fullName evidence="9">Retinoid-inducible serine carboxypeptidase</fullName>
    </submittedName>
</protein>
<keyword evidence="2 9" id="KW-0121">Carboxypeptidase</keyword>
<keyword evidence="3" id="KW-0645">Protease</keyword>
<keyword evidence="7" id="KW-1133">Transmembrane helix</keyword>
<dbReference type="GO" id="GO:0004180">
    <property type="term" value="F:carboxypeptidase activity"/>
    <property type="evidence" value="ECO:0007669"/>
    <property type="project" value="UniProtKB-KW"/>
</dbReference>
<feature type="transmembrane region" description="Helical" evidence="7">
    <location>
        <begin position="36"/>
        <end position="54"/>
    </location>
</feature>
<evidence type="ECO:0000256" key="1">
    <source>
        <dbReference type="ARBA" id="ARBA00009431"/>
    </source>
</evidence>
<dbReference type="PANTHER" id="PTHR11802:SF3">
    <property type="entry name" value="RETINOID-INDUCIBLE SERINE CARBOXYPEPTIDASE"/>
    <property type="match status" value="1"/>
</dbReference>
<dbReference type="Gene3D" id="3.40.50.1820">
    <property type="entry name" value="alpha/beta hydrolase"/>
    <property type="match status" value="1"/>
</dbReference>
<evidence type="ECO:0000313" key="8">
    <source>
        <dbReference type="Proteomes" id="UP001652661"/>
    </source>
</evidence>
<keyword evidence="6" id="KW-0325">Glycoprotein</keyword>
<comment type="similarity">
    <text evidence="1">Belongs to the peptidase S10 family.</text>
</comment>
<keyword evidence="5" id="KW-0378">Hydrolase</keyword>
<gene>
    <name evidence="9" type="primary">hiro</name>
</gene>